<sequence>MHTRTSDESSRTMHVHENFGGIENDAPARELRTNHRERRTCTRTSDESSRTTHVHENFGGIENDARARELRTNHRERRTCMRTLTETRLTHARISLTMKWMYFNENM</sequence>
<feature type="compositionally biased region" description="Basic and acidic residues" evidence="1">
    <location>
        <begin position="1"/>
        <end position="17"/>
    </location>
</feature>
<name>A0AAV3YPB6_9GAST</name>
<organism evidence="2 3">
    <name type="scientific">Plakobranchus ocellatus</name>
    <dbReference type="NCBI Taxonomy" id="259542"/>
    <lineage>
        <taxon>Eukaryota</taxon>
        <taxon>Metazoa</taxon>
        <taxon>Spiralia</taxon>
        <taxon>Lophotrochozoa</taxon>
        <taxon>Mollusca</taxon>
        <taxon>Gastropoda</taxon>
        <taxon>Heterobranchia</taxon>
        <taxon>Euthyneura</taxon>
        <taxon>Panpulmonata</taxon>
        <taxon>Sacoglossa</taxon>
        <taxon>Placobranchoidea</taxon>
        <taxon>Plakobranchidae</taxon>
        <taxon>Plakobranchus</taxon>
    </lineage>
</organism>
<accession>A0AAV3YPB6</accession>
<evidence type="ECO:0000256" key="1">
    <source>
        <dbReference type="SAM" id="MobiDB-lite"/>
    </source>
</evidence>
<comment type="caution">
    <text evidence="2">The sequence shown here is derived from an EMBL/GenBank/DDBJ whole genome shotgun (WGS) entry which is preliminary data.</text>
</comment>
<gene>
    <name evidence="2" type="ORF">PoB_001148500</name>
</gene>
<dbReference type="Proteomes" id="UP000735302">
    <property type="component" value="Unassembled WGS sequence"/>
</dbReference>
<protein>
    <submittedName>
        <fullName evidence="2">Uncharacterized protein</fullName>
    </submittedName>
</protein>
<dbReference type="AlphaFoldDB" id="A0AAV3YPB6"/>
<evidence type="ECO:0000313" key="2">
    <source>
        <dbReference type="EMBL" id="GFN84979.1"/>
    </source>
</evidence>
<evidence type="ECO:0000313" key="3">
    <source>
        <dbReference type="Proteomes" id="UP000735302"/>
    </source>
</evidence>
<dbReference type="EMBL" id="BLXT01001350">
    <property type="protein sequence ID" value="GFN84979.1"/>
    <property type="molecule type" value="Genomic_DNA"/>
</dbReference>
<feature type="region of interest" description="Disordered" evidence="1">
    <location>
        <begin position="1"/>
        <end position="52"/>
    </location>
</feature>
<reference evidence="2 3" key="1">
    <citation type="journal article" date="2021" name="Elife">
        <title>Chloroplast acquisition without the gene transfer in kleptoplastic sea slugs, Plakobranchus ocellatus.</title>
        <authorList>
            <person name="Maeda T."/>
            <person name="Takahashi S."/>
            <person name="Yoshida T."/>
            <person name="Shimamura S."/>
            <person name="Takaki Y."/>
            <person name="Nagai Y."/>
            <person name="Toyoda A."/>
            <person name="Suzuki Y."/>
            <person name="Arimoto A."/>
            <person name="Ishii H."/>
            <person name="Satoh N."/>
            <person name="Nishiyama T."/>
            <person name="Hasebe M."/>
            <person name="Maruyama T."/>
            <person name="Minagawa J."/>
            <person name="Obokata J."/>
            <person name="Shigenobu S."/>
        </authorList>
    </citation>
    <scope>NUCLEOTIDE SEQUENCE [LARGE SCALE GENOMIC DNA]</scope>
</reference>
<keyword evidence="3" id="KW-1185">Reference proteome</keyword>
<proteinExistence type="predicted"/>